<organism evidence="2 3">
    <name type="scientific">Stylonychia lemnae</name>
    <name type="common">Ciliate</name>
    <dbReference type="NCBI Taxonomy" id="5949"/>
    <lineage>
        <taxon>Eukaryota</taxon>
        <taxon>Sar</taxon>
        <taxon>Alveolata</taxon>
        <taxon>Ciliophora</taxon>
        <taxon>Intramacronucleata</taxon>
        <taxon>Spirotrichea</taxon>
        <taxon>Stichotrichia</taxon>
        <taxon>Sporadotrichida</taxon>
        <taxon>Oxytrichidae</taxon>
        <taxon>Stylonychinae</taxon>
        <taxon>Stylonychia</taxon>
    </lineage>
</organism>
<evidence type="ECO:0000313" key="2">
    <source>
        <dbReference type="EMBL" id="CDW78111.1"/>
    </source>
</evidence>
<feature type="region of interest" description="Disordered" evidence="1">
    <location>
        <begin position="197"/>
        <end position="226"/>
    </location>
</feature>
<dbReference type="AlphaFoldDB" id="A0A078A8B6"/>
<gene>
    <name evidence="2" type="primary">Contig1364.g1500</name>
    <name evidence="2" type="ORF">STYLEM_7082</name>
</gene>
<accession>A0A078A8B6</accession>
<feature type="compositionally biased region" description="Polar residues" evidence="1">
    <location>
        <begin position="318"/>
        <end position="335"/>
    </location>
</feature>
<proteinExistence type="predicted"/>
<protein>
    <submittedName>
        <fullName evidence="2">Uncharacterized protein</fullName>
    </submittedName>
</protein>
<name>A0A078A8B6_STYLE</name>
<feature type="compositionally biased region" description="Low complexity" evidence="1">
    <location>
        <begin position="353"/>
        <end position="370"/>
    </location>
</feature>
<sequence length="530" mass="59892">MTNLDEDFTLPNKAMNALGRWQAVKLDFDGYESYVLSKQKQFKKYRLNTYILNHYALRIQHILFGKIQTVTEKRNQEFKEQMKKQQQQRIDIFKTKKRTQVSSHSGLGVLNFKQHQEQSQSPTKTLETAPQTMEYVKQTPSEAYSSPRFQPDNNAQIITNSYQIFDVAPSDSHTNTTKNSGSRSLIDQIVNKNVKTPSAAASKSYKNVGSRLHTPTKSALGKYGSRFTNDNESTSLTANVSPISTNNMKPIAQAQSTTKLIQSKNQISIVDKKQDQTVISSTKPLAQKQSQCKNTIIQYKSDSKQISSVRAQVTLSNISSTQKQKADPSISSKTKLVQAKHVIDRKTIDKTHNNTTNTTINNTSSNKKPTQNQANSNQKSYQQKLQDTYSSKSPIKSIYNSKSGDLVKSPVKQYGINANTTQPLKQSRDKVKPLANQVNYSQGHTRQGSINNDKVFAPSIKHASPVSSKYDKYFKNLERPKSLVDLKRRAAPLIEVLKLNDVSSSQESHRDIQNKESVHKIVYKFKDIIY</sequence>
<dbReference type="EMBL" id="CCKQ01006785">
    <property type="protein sequence ID" value="CDW78111.1"/>
    <property type="molecule type" value="Genomic_DNA"/>
</dbReference>
<dbReference type="OrthoDB" id="327802at2759"/>
<evidence type="ECO:0000313" key="3">
    <source>
        <dbReference type="Proteomes" id="UP000039865"/>
    </source>
</evidence>
<dbReference type="Proteomes" id="UP000039865">
    <property type="component" value="Unassembled WGS sequence"/>
</dbReference>
<dbReference type="InParanoid" id="A0A078A8B6"/>
<reference evidence="2 3" key="1">
    <citation type="submission" date="2014-06" db="EMBL/GenBank/DDBJ databases">
        <authorList>
            <person name="Swart Estienne"/>
        </authorList>
    </citation>
    <scope>NUCLEOTIDE SEQUENCE [LARGE SCALE GENOMIC DNA]</scope>
    <source>
        <strain evidence="2 3">130c</strain>
    </source>
</reference>
<keyword evidence="3" id="KW-1185">Reference proteome</keyword>
<feature type="compositionally biased region" description="Basic and acidic residues" evidence="1">
    <location>
        <begin position="341"/>
        <end position="352"/>
    </location>
</feature>
<evidence type="ECO:0000256" key="1">
    <source>
        <dbReference type="SAM" id="MobiDB-lite"/>
    </source>
</evidence>
<feature type="compositionally biased region" description="Polar residues" evidence="1">
    <location>
        <begin position="197"/>
        <end position="217"/>
    </location>
</feature>
<feature type="region of interest" description="Disordered" evidence="1">
    <location>
        <begin position="318"/>
        <end position="381"/>
    </location>
</feature>
<feature type="compositionally biased region" description="Polar residues" evidence="1">
    <location>
        <begin position="371"/>
        <end position="381"/>
    </location>
</feature>